<sequence length="337" mass="36939">MLSRERWLPGARLWASRLSTTSSCARTATTAIATKTDYNFNSHNIMLKQASKTRHGNAGILIALLAVAIACMYALHRCSTSSPVQQPATAGTHHSGGDTLDIAIAYSPTFYYKRGDSLVGFHYELLHTIALRSKRPMKFHPIVTLASALQALNKGYYDLVAAEYPVTSENKARFLFTDPVMLDKQVLVQRVLPSGQVAIKSQLDLAGDTVWVVSGSPMADRVAGLSREIGDTIVVASDRQYGPEQLFLKVASGEVKYAVVNESIARALARSYRGKVDVGTAISFTQFQCWVLRAGNRSLQAFFNSWLRRLKASGDYDRLRAGSMSTTMQAAPMQHNG</sequence>
<gene>
    <name evidence="4" type="ORF">FYJ29_07615</name>
</gene>
<keyword evidence="2" id="KW-0812">Transmembrane</keyword>
<dbReference type="Pfam" id="PF00497">
    <property type="entry name" value="SBP_bac_3"/>
    <property type="match status" value="1"/>
</dbReference>
<evidence type="ECO:0000259" key="3">
    <source>
        <dbReference type="SMART" id="SM00062"/>
    </source>
</evidence>
<dbReference type="PANTHER" id="PTHR35936">
    <property type="entry name" value="MEMBRANE-BOUND LYTIC MUREIN TRANSGLYCOSYLASE F"/>
    <property type="match status" value="1"/>
</dbReference>
<dbReference type="Gene3D" id="3.40.190.10">
    <property type="entry name" value="Periplasmic binding protein-like II"/>
    <property type="match status" value="2"/>
</dbReference>
<proteinExistence type="predicted"/>
<dbReference type="EMBL" id="VULT01000010">
    <property type="protein sequence ID" value="MSS17622.1"/>
    <property type="molecule type" value="Genomic_DNA"/>
</dbReference>
<reference evidence="4 5" key="1">
    <citation type="submission" date="2019-08" db="EMBL/GenBank/DDBJ databases">
        <title>In-depth cultivation of the pig gut microbiome towards novel bacterial diversity and tailored functional studies.</title>
        <authorList>
            <person name="Wylensek D."/>
            <person name="Hitch T.C.A."/>
            <person name="Clavel T."/>
        </authorList>
    </citation>
    <scope>NUCLEOTIDE SEQUENCE [LARGE SCALE GENOMIC DNA]</scope>
    <source>
        <strain evidence="4 5">Oil-RF-744-WCA-WT-10</strain>
    </source>
</reference>
<keyword evidence="5" id="KW-1185">Reference proteome</keyword>
<dbReference type="AlphaFoldDB" id="A0A6L5XF72"/>
<accession>A0A6L5XF72</accession>
<comment type="caution">
    <text evidence="4">The sequence shown here is derived from an EMBL/GenBank/DDBJ whole genome shotgun (WGS) entry which is preliminary data.</text>
</comment>
<feature type="domain" description="Solute-binding protein family 3/N-terminal" evidence="3">
    <location>
        <begin position="99"/>
        <end position="332"/>
    </location>
</feature>
<name>A0A6L5XF72_9BACT</name>
<dbReference type="PANTHER" id="PTHR35936:SF19">
    <property type="entry name" value="AMINO-ACID-BINDING PROTEIN YXEM-RELATED"/>
    <property type="match status" value="1"/>
</dbReference>
<evidence type="ECO:0000256" key="2">
    <source>
        <dbReference type="SAM" id="Phobius"/>
    </source>
</evidence>
<dbReference type="CDD" id="cd01009">
    <property type="entry name" value="PBP2_YfhD_N"/>
    <property type="match status" value="1"/>
</dbReference>
<dbReference type="SMART" id="SM00062">
    <property type="entry name" value="PBPb"/>
    <property type="match status" value="1"/>
</dbReference>
<feature type="transmembrane region" description="Helical" evidence="2">
    <location>
        <begin position="56"/>
        <end position="75"/>
    </location>
</feature>
<evidence type="ECO:0000313" key="4">
    <source>
        <dbReference type="EMBL" id="MSS17622.1"/>
    </source>
</evidence>
<evidence type="ECO:0000313" key="5">
    <source>
        <dbReference type="Proteomes" id="UP000483362"/>
    </source>
</evidence>
<protein>
    <submittedName>
        <fullName evidence="4">Transporter substrate-binding domain-containing protein</fullName>
    </submittedName>
</protein>
<organism evidence="4 5">
    <name type="scientific">Sodaliphilus pleomorphus</name>
    <dbReference type="NCBI Taxonomy" id="2606626"/>
    <lineage>
        <taxon>Bacteria</taxon>
        <taxon>Pseudomonadati</taxon>
        <taxon>Bacteroidota</taxon>
        <taxon>Bacteroidia</taxon>
        <taxon>Bacteroidales</taxon>
        <taxon>Muribaculaceae</taxon>
        <taxon>Sodaliphilus</taxon>
    </lineage>
</organism>
<dbReference type="SUPFAM" id="SSF53850">
    <property type="entry name" value="Periplasmic binding protein-like II"/>
    <property type="match status" value="1"/>
</dbReference>
<keyword evidence="2" id="KW-0472">Membrane</keyword>
<keyword evidence="2" id="KW-1133">Transmembrane helix</keyword>
<evidence type="ECO:0000256" key="1">
    <source>
        <dbReference type="ARBA" id="ARBA00022729"/>
    </source>
</evidence>
<dbReference type="InterPro" id="IPR001638">
    <property type="entry name" value="Solute-binding_3/MltF_N"/>
</dbReference>
<keyword evidence="1" id="KW-0732">Signal</keyword>
<dbReference type="Proteomes" id="UP000483362">
    <property type="component" value="Unassembled WGS sequence"/>
</dbReference>